<keyword evidence="3" id="KW-1185">Reference proteome</keyword>
<dbReference type="AlphaFoldDB" id="A0A0D2G165"/>
<feature type="compositionally biased region" description="Polar residues" evidence="1">
    <location>
        <begin position="73"/>
        <end position="86"/>
    </location>
</feature>
<gene>
    <name evidence="2" type="ORF">Z518_02943</name>
</gene>
<evidence type="ECO:0000313" key="2">
    <source>
        <dbReference type="EMBL" id="KIX08287.1"/>
    </source>
</evidence>
<dbReference type="STRING" id="1442369.A0A0D2G165"/>
<feature type="compositionally biased region" description="Polar residues" evidence="1">
    <location>
        <begin position="1"/>
        <end position="13"/>
    </location>
</feature>
<proteinExistence type="predicted"/>
<protein>
    <submittedName>
        <fullName evidence="2">Uncharacterized protein</fullName>
    </submittedName>
</protein>
<dbReference type="OrthoDB" id="5388207at2759"/>
<reference evidence="2 3" key="1">
    <citation type="submission" date="2015-01" db="EMBL/GenBank/DDBJ databases">
        <title>The Genome Sequence of Rhinocladiella mackenzie CBS 650.93.</title>
        <authorList>
            <consortium name="The Broad Institute Genomics Platform"/>
            <person name="Cuomo C."/>
            <person name="de Hoog S."/>
            <person name="Gorbushina A."/>
            <person name="Stielow B."/>
            <person name="Teixiera M."/>
            <person name="Abouelleil A."/>
            <person name="Chapman S.B."/>
            <person name="Priest M."/>
            <person name="Young S.K."/>
            <person name="Wortman J."/>
            <person name="Nusbaum C."/>
            <person name="Birren B."/>
        </authorList>
    </citation>
    <scope>NUCLEOTIDE SEQUENCE [LARGE SCALE GENOMIC DNA]</scope>
    <source>
        <strain evidence="2 3">CBS 650.93</strain>
    </source>
</reference>
<dbReference type="VEuPathDB" id="FungiDB:Z518_02943"/>
<feature type="region of interest" description="Disordered" evidence="1">
    <location>
        <begin position="1"/>
        <end position="170"/>
    </location>
</feature>
<feature type="compositionally biased region" description="Low complexity" evidence="1">
    <location>
        <begin position="88"/>
        <end position="110"/>
    </location>
</feature>
<sequence length="170" mass="17431">MTTVEGVSQTLTNSKDKVMGTDAPHSGTEPPAGVQGKGTASDPYDGGNAPGKTRRVALQNRYSSTLMAEGAPKSTTQTDGASSQPIDASATASAPSSTPSTTAQTTAAKGAGDRGRHPLNVPARPREEERDVSPGTLPDGTHAQTSGDRGESYEPGKLSRLKGKLPFGKR</sequence>
<dbReference type="HOGENOM" id="CLU_112528_0_0_1"/>
<dbReference type="GeneID" id="25291014"/>
<organism evidence="2 3">
    <name type="scientific">Rhinocladiella mackenziei CBS 650.93</name>
    <dbReference type="NCBI Taxonomy" id="1442369"/>
    <lineage>
        <taxon>Eukaryota</taxon>
        <taxon>Fungi</taxon>
        <taxon>Dikarya</taxon>
        <taxon>Ascomycota</taxon>
        <taxon>Pezizomycotina</taxon>
        <taxon>Eurotiomycetes</taxon>
        <taxon>Chaetothyriomycetidae</taxon>
        <taxon>Chaetothyriales</taxon>
        <taxon>Herpotrichiellaceae</taxon>
        <taxon>Rhinocladiella</taxon>
    </lineage>
</organism>
<accession>A0A0D2G165</accession>
<dbReference type="RefSeq" id="XP_013275423.1">
    <property type="nucleotide sequence ID" value="XM_013419969.1"/>
</dbReference>
<evidence type="ECO:0000256" key="1">
    <source>
        <dbReference type="SAM" id="MobiDB-lite"/>
    </source>
</evidence>
<evidence type="ECO:0000313" key="3">
    <source>
        <dbReference type="Proteomes" id="UP000053617"/>
    </source>
</evidence>
<dbReference type="Proteomes" id="UP000053617">
    <property type="component" value="Unassembled WGS sequence"/>
</dbReference>
<dbReference type="EMBL" id="KN847476">
    <property type="protein sequence ID" value="KIX08287.1"/>
    <property type="molecule type" value="Genomic_DNA"/>
</dbReference>
<name>A0A0D2G165_9EURO</name>
<feature type="compositionally biased region" description="Basic residues" evidence="1">
    <location>
        <begin position="159"/>
        <end position="170"/>
    </location>
</feature>